<dbReference type="OrthoDB" id="4964806at2"/>
<dbReference type="EMBL" id="VFPN01000001">
    <property type="protein sequence ID" value="TQM65596.1"/>
    <property type="molecule type" value="Genomic_DNA"/>
</dbReference>
<gene>
    <name evidence="1" type="ORF">FB466_0401</name>
</gene>
<comment type="caution">
    <text evidence="1">The sequence shown here is derived from an EMBL/GenBank/DDBJ whole genome shotgun (WGS) entry which is preliminary data.</text>
</comment>
<accession>A0A543I4S1</accession>
<proteinExistence type="predicted"/>
<dbReference type="RefSeq" id="WP_141915404.1">
    <property type="nucleotide sequence ID" value="NZ_VFPN01000001.1"/>
</dbReference>
<keyword evidence="2" id="KW-1185">Reference proteome</keyword>
<evidence type="ECO:0000313" key="1">
    <source>
        <dbReference type="EMBL" id="TQM65596.1"/>
    </source>
</evidence>
<dbReference type="AlphaFoldDB" id="A0A543I4S1"/>
<sequence>MTYREEESMLDIATSELPLRITFAAIEPDPILTLSGKKWSSNYVCDWLMRGPGIYLDRYNYNNIVTPDEELLTSKDVEFLLGREIIGITSTPDMINPTFHISGEVDLTIYAETDIDPWVLSLPDITLVGSMGRDENGNPLPKPQAGVQ</sequence>
<reference evidence="1 2" key="1">
    <citation type="submission" date="2019-06" db="EMBL/GenBank/DDBJ databases">
        <title>Sequencing the genomes of 1000 actinobacteria strains.</title>
        <authorList>
            <person name="Klenk H.-P."/>
        </authorList>
    </citation>
    <scope>NUCLEOTIDE SEQUENCE [LARGE SCALE GENOMIC DNA]</scope>
    <source>
        <strain evidence="1 2">DSM 18031</strain>
    </source>
</reference>
<evidence type="ECO:0000313" key="2">
    <source>
        <dbReference type="Proteomes" id="UP000318331"/>
    </source>
</evidence>
<organism evidence="1 2">
    <name type="scientific">Klugiella xanthotipulae</name>
    <dbReference type="NCBI Taxonomy" id="244735"/>
    <lineage>
        <taxon>Bacteria</taxon>
        <taxon>Bacillati</taxon>
        <taxon>Actinomycetota</taxon>
        <taxon>Actinomycetes</taxon>
        <taxon>Micrococcales</taxon>
        <taxon>Microbacteriaceae</taxon>
        <taxon>Klugiella</taxon>
    </lineage>
</organism>
<name>A0A543I4S1_9MICO</name>
<protein>
    <submittedName>
        <fullName evidence="1">Uncharacterized protein</fullName>
    </submittedName>
</protein>
<dbReference type="Proteomes" id="UP000318331">
    <property type="component" value="Unassembled WGS sequence"/>
</dbReference>